<evidence type="ECO:0000256" key="1">
    <source>
        <dbReference type="SAM" id="MobiDB-lite"/>
    </source>
</evidence>
<accession>A0A084W9H6</accession>
<dbReference type="Proteomes" id="UP000030765">
    <property type="component" value="Unassembled WGS sequence"/>
</dbReference>
<feature type="region of interest" description="Disordered" evidence="1">
    <location>
        <begin position="1"/>
        <end position="48"/>
    </location>
</feature>
<dbReference type="AlphaFoldDB" id="A0A084W9H6"/>
<evidence type="ECO:0000313" key="4">
    <source>
        <dbReference type="Proteomes" id="UP000030765"/>
    </source>
</evidence>
<feature type="compositionally biased region" description="Polar residues" evidence="1">
    <location>
        <begin position="80"/>
        <end position="89"/>
    </location>
</feature>
<evidence type="ECO:0000313" key="3">
    <source>
        <dbReference type="EnsemblMetazoa" id="ASIC014896-PA"/>
    </source>
</evidence>
<keyword evidence="4" id="KW-1185">Reference proteome</keyword>
<evidence type="ECO:0000313" key="2">
    <source>
        <dbReference type="EMBL" id="KFB46870.1"/>
    </source>
</evidence>
<reference evidence="3" key="2">
    <citation type="submission" date="2020-05" db="UniProtKB">
        <authorList>
            <consortium name="EnsemblMetazoa"/>
        </authorList>
    </citation>
    <scope>IDENTIFICATION</scope>
</reference>
<reference evidence="2 4" key="1">
    <citation type="journal article" date="2014" name="BMC Genomics">
        <title>Genome sequence of Anopheles sinensis provides insight into genetics basis of mosquito competence for malaria parasites.</title>
        <authorList>
            <person name="Zhou D."/>
            <person name="Zhang D."/>
            <person name="Ding G."/>
            <person name="Shi L."/>
            <person name="Hou Q."/>
            <person name="Ye Y."/>
            <person name="Xu Y."/>
            <person name="Zhou H."/>
            <person name="Xiong C."/>
            <person name="Li S."/>
            <person name="Yu J."/>
            <person name="Hong S."/>
            <person name="Yu X."/>
            <person name="Zou P."/>
            <person name="Chen C."/>
            <person name="Chang X."/>
            <person name="Wang W."/>
            <person name="Lv Y."/>
            <person name="Sun Y."/>
            <person name="Ma L."/>
            <person name="Shen B."/>
            <person name="Zhu C."/>
        </authorList>
    </citation>
    <scope>NUCLEOTIDE SEQUENCE [LARGE SCALE GENOMIC DNA]</scope>
</reference>
<proteinExistence type="predicted"/>
<gene>
    <name evidence="2" type="ORF">ZHAS_00014896</name>
</gene>
<feature type="region of interest" description="Disordered" evidence="1">
    <location>
        <begin position="80"/>
        <end position="111"/>
    </location>
</feature>
<dbReference type="EMBL" id="KE525323">
    <property type="protein sequence ID" value="KFB46870.1"/>
    <property type="molecule type" value="Genomic_DNA"/>
</dbReference>
<dbReference type="VEuPathDB" id="VectorBase:ASIC014896"/>
<sequence>MERQSKWRKKKVSHDEWKTKTSGGSSALSDAWERSTVPGGRLRPTEHGLSLPIRTTHWSGYDWFEKVPVKKPGDRAMQKLNHSGNGRVTKSQRRTKPRPTVAGGGNRRPQVHQTVNNRKVPISQLTSTVMDFY</sequence>
<organism evidence="2">
    <name type="scientific">Anopheles sinensis</name>
    <name type="common">Mosquito</name>
    <dbReference type="NCBI Taxonomy" id="74873"/>
    <lineage>
        <taxon>Eukaryota</taxon>
        <taxon>Metazoa</taxon>
        <taxon>Ecdysozoa</taxon>
        <taxon>Arthropoda</taxon>
        <taxon>Hexapoda</taxon>
        <taxon>Insecta</taxon>
        <taxon>Pterygota</taxon>
        <taxon>Neoptera</taxon>
        <taxon>Endopterygota</taxon>
        <taxon>Diptera</taxon>
        <taxon>Nematocera</taxon>
        <taxon>Culicoidea</taxon>
        <taxon>Culicidae</taxon>
        <taxon>Anophelinae</taxon>
        <taxon>Anopheles</taxon>
    </lineage>
</organism>
<dbReference type="EnsemblMetazoa" id="ASIC014896-RA">
    <property type="protein sequence ID" value="ASIC014896-PA"/>
    <property type="gene ID" value="ASIC014896"/>
</dbReference>
<name>A0A084W9H6_ANOSI</name>
<protein>
    <submittedName>
        <fullName evidence="2 3">Uncharacterized protein</fullName>
    </submittedName>
</protein>
<dbReference type="EMBL" id="ATLV01021798">
    <property type="status" value="NOT_ANNOTATED_CDS"/>
    <property type="molecule type" value="Genomic_DNA"/>
</dbReference>
<feature type="compositionally biased region" description="Basic residues" evidence="1">
    <location>
        <begin position="1"/>
        <end position="12"/>
    </location>
</feature>